<dbReference type="PANTHER" id="PTHR10742">
    <property type="entry name" value="FLAVIN MONOAMINE OXIDASE"/>
    <property type="match status" value="1"/>
</dbReference>
<keyword evidence="5" id="KW-0285">Flavoprotein</keyword>
<accession>A0ABQ9F363</accession>
<dbReference type="InterPro" id="IPR036188">
    <property type="entry name" value="FAD/NAD-bd_sf"/>
</dbReference>
<organism evidence="9 10">
    <name type="scientific">Tegillarca granosa</name>
    <name type="common">Malaysian cockle</name>
    <name type="synonym">Anadara granosa</name>
    <dbReference type="NCBI Taxonomy" id="220873"/>
    <lineage>
        <taxon>Eukaryota</taxon>
        <taxon>Metazoa</taxon>
        <taxon>Spiralia</taxon>
        <taxon>Lophotrochozoa</taxon>
        <taxon>Mollusca</taxon>
        <taxon>Bivalvia</taxon>
        <taxon>Autobranchia</taxon>
        <taxon>Pteriomorphia</taxon>
        <taxon>Arcoida</taxon>
        <taxon>Arcoidea</taxon>
        <taxon>Arcidae</taxon>
        <taxon>Tegillarca</taxon>
    </lineage>
</organism>
<evidence type="ECO:0000313" key="10">
    <source>
        <dbReference type="Proteomes" id="UP001217089"/>
    </source>
</evidence>
<reference evidence="9 10" key="1">
    <citation type="submission" date="2022-12" db="EMBL/GenBank/DDBJ databases">
        <title>Chromosome-level genome of Tegillarca granosa.</title>
        <authorList>
            <person name="Kim J."/>
        </authorList>
    </citation>
    <scope>NUCLEOTIDE SEQUENCE [LARGE SCALE GENOMIC DNA]</scope>
    <source>
        <strain evidence="9">Teg-2019</strain>
        <tissue evidence="9">Adductor muscle</tissue>
    </source>
</reference>
<dbReference type="Gene3D" id="3.50.50.60">
    <property type="entry name" value="FAD/NAD(P)-binding domain"/>
    <property type="match status" value="1"/>
</dbReference>
<gene>
    <name evidence="9" type="ORF">KUTeg_010610</name>
</gene>
<dbReference type="PANTHER" id="PTHR10742:SF405">
    <property type="entry name" value="PEROXISOMAL N(1)-ACETYL-SPERMINE_SPERMIDINE OXIDASE"/>
    <property type="match status" value="1"/>
</dbReference>
<comment type="cofactor">
    <cofactor evidence="1">
        <name>FAD</name>
        <dbReference type="ChEBI" id="CHEBI:57692"/>
    </cofactor>
</comment>
<comment type="similarity">
    <text evidence="3">Belongs to the flavin monoamine oxidase family.</text>
</comment>
<evidence type="ECO:0000256" key="5">
    <source>
        <dbReference type="ARBA" id="ARBA00022630"/>
    </source>
</evidence>
<dbReference type="Pfam" id="PF01593">
    <property type="entry name" value="Amino_oxidase"/>
    <property type="match status" value="1"/>
</dbReference>
<evidence type="ECO:0000256" key="7">
    <source>
        <dbReference type="ARBA" id="ARBA00023002"/>
    </source>
</evidence>
<proteinExistence type="inferred from homology"/>
<evidence type="ECO:0000259" key="8">
    <source>
        <dbReference type="Pfam" id="PF01593"/>
    </source>
</evidence>
<dbReference type="SUPFAM" id="SSF51905">
    <property type="entry name" value="FAD/NAD(P)-binding domain"/>
    <property type="match status" value="1"/>
</dbReference>
<comment type="subcellular location">
    <subcellularLocation>
        <location evidence="2">Cytoplasm</location>
    </subcellularLocation>
</comment>
<feature type="domain" description="Amine oxidase" evidence="8">
    <location>
        <begin position="21"/>
        <end position="86"/>
    </location>
</feature>
<evidence type="ECO:0000256" key="2">
    <source>
        <dbReference type="ARBA" id="ARBA00004496"/>
    </source>
</evidence>
<evidence type="ECO:0000256" key="1">
    <source>
        <dbReference type="ARBA" id="ARBA00001974"/>
    </source>
</evidence>
<dbReference type="Gene3D" id="3.90.660.10">
    <property type="match status" value="1"/>
</dbReference>
<evidence type="ECO:0000313" key="9">
    <source>
        <dbReference type="EMBL" id="KAJ8311838.1"/>
    </source>
</evidence>
<evidence type="ECO:0000256" key="3">
    <source>
        <dbReference type="ARBA" id="ARBA00005995"/>
    </source>
</evidence>
<evidence type="ECO:0000256" key="6">
    <source>
        <dbReference type="ARBA" id="ARBA00022827"/>
    </source>
</evidence>
<keyword evidence="4" id="KW-0963">Cytoplasm</keyword>
<dbReference type="InterPro" id="IPR050281">
    <property type="entry name" value="Flavin_monoamine_oxidase"/>
</dbReference>
<keyword evidence="10" id="KW-1185">Reference proteome</keyword>
<protein>
    <recommendedName>
        <fullName evidence="8">Amine oxidase domain-containing protein</fullName>
    </recommendedName>
</protein>
<dbReference type="InterPro" id="IPR002937">
    <property type="entry name" value="Amino_oxidase"/>
</dbReference>
<evidence type="ECO:0000256" key="4">
    <source>
        <dbReference type="ARBA" id="ARBA00022490"/>
    </source>
</evidence>
<dbReference type="EMBL" id="JARBDR010000481">
    <property type="protein sequence ID" value="KAJ8311838.1"/>
    <property type="molecule type" value="Genomic_DNA"/>
</dbReference>
<keyword evidence="7" id="KW-0560">Oxidoreductase</keyword>
<comment type="caution">
    <text evidence="9">The sequence shown here is derived from an EMBL/GenBank/DDBJ whole genome shotgun (WGS) entry which is preliminary data.</text>
</comment>
<dbReference type="Proteomes" id="UP001217089">
    <property type="component" value="Unassembled WGS sequence"/>
</dbReference>
<keyword evidence="6" id="KW-0274">FAD</keyword>
<sequence>MLILLMKICMSYFLEQDGEITPNTRGSYSFIQVGATVQDIEVLADPIVGSESDKPQIMFAGEATHLSMYSTTHGALLTGYREAKRIVDMYSH</sequence>
<name>A0ABQ9F363_TEGGR</name>